<dbReference type="PIRSF" id="PIRSF002122">
    <property type="entry name" value="RPS7p_RPS7a_RPS5e_RPS7o"/>
    <property type="match status" value="1"/>
</dbReference>
<dbReference type="AlphaFoldDB" id="A0A0G2A6X6"/>
<dbReference type="Proteomes" id="UP000034290">
    <property type="component" value="Unassembled WGS sequence"/>
</dbReference>
<sequence>MRGKQAVKRALPPDQKYGNVYVTKLINYLMKDGKKNTAQEIVYKAFDIMGEKTKQSPVEVFDRALKNVTPSLEVKSKRVGGANYQVPTPVRGDRRYMLAYRWLLEAARSKKGRPMADKLADELVAASKNEGEAVKKKMDVQRMAEANRAFAHFAR</sequence>
<evidence type="ECO:0000256" key="1">
    <source>
        <dbReference type="ARBA" id="ARBA00007151"/>
    </source>
</evidence>
<evidence type="ECO:0000256" key="3">
    <source>
        <dbReference type="ARBA" id="ARBA00022884"/>
    </source>
</evidence>
<evidence type="ECO:0000256" key="5">
    <source>
        <dbReference type="ARBA" id="ARBA00023274"/>
    </source>
</evidence>
<comment type="subunit">
    <text evidence="6">Part of the 30S ribosomal subunit. Contacts proteins S9 and S11.</text>
</comment>
<comment type="function">
    <text evidence="6">One of the primary rRNA binding proteins, it binds directly to 16S rRNA where it nucleates assembly of the head domain of the 30S subunit. Is located at the subunit interface close to the decoding center, probably blocks exit of the E-site tRNA.</text>
</comment>
<comment type="similarity">
    <text evidence="1 6">Belongs to the universal ribosomal protein uS7 family.</text>
</comment>
<dbReference type="GO" id="GO:0006412">
    <property type="term" value="P:translation"/>
    <property type="evidence" value="ECO:0007669"/>
    <property type="project" value="UniProtKB-UniRule"/>
</dbReference>
<dbReference type="Gene3D" id="1.10.455.10">
    <property type="entry name" value="Ribosomal protein S7 domain"/>
    <property type="match status" value="1"/>
</dbReference>
<dbReference type="PANTHER" id="PTHR11205">
    <property type="entry name" value="RIBOSOMAL PROTEIN S7"/>
    <property type="match status" value="1"/>
</dbReference>
<dbReference type="GO" id="GO:0000049">
    <property type="term" value="F:tRNA binding"/>
    <property type="evidence" value="ECO:0007669"/>
    <property type="project" value="UniProtKB-UniRule"/>
</dbReference>
<proteinExistence type="inferred from homology"/>
<feature type="domain" description="Small ribosomal subunit protein uS7" evidence="7">
    <location>
        <begin position="2"/>
        <end position="148"/>
    </location>
</feature>
<organism evidence="8 9">
    <name type="scientific">Candidatus Giovannonibacteria bacterium GW2011_GWA2_53_7</name>
    <dbReference type="NCBI Taxonomy" id="1618650"/>
    <lineage>
        <taxon>Bacteria</taxon>
        <taxon>Candidatus Giovannoniibacteriota</taxon>
    </lineage>
</organism>
<keyword evidence="4 6" id="KW-0689">Ribosomal protein</keyword>
<keyword evidence="3 6" id="KW-0694">RNA-binding</keyword>
<dbReference type="CDD" id="cd14869">
    <property type="entry name" value="uS7_Bacteria"/>
    <property type="match status" value="1"/>
</dbReference>
<evidence type="ECO:0000256" key="2">
    <source>
        <dbReference type="ARBA" id="ARBA00022730"/>
    </source>
</evidence>
<dbReference type="InterPro" id="IPR005717">
    <property type="entry name" value="Ribosomal_uS7_bac/org-type"/>
</dbReference>
<keyword evidence="6" id="KW-0820">tRNA-binding</keyword>
<keyword evidence="2 6" id="KW-0699">rRNA-binding</keyword>
<evidence type="ECO:0000259" key="7">
    <source>
        <dbReference type="Pfam" id="PF00177"/>
    </source>
</evidence>
<gene>
    <name evidence="6" type="primary">rpsG</name>
    <name evidence="8" type="ORF">UY81_C0019G0003</name>
</gene>
<dbReference type="PATRIC" id="fig|1618650.3.peg.245"/>
<evidence type="ECO:0000313" key="8">
    <source>
        <dbReference type="EMBL" id="KKW36642.1"/>
    </source>
</evidence>
<evidence type="ECO:0000256" key="6">
    <source>
        <dbReference type="HAMAP-Rule" id="MF_00480"/>
    </source>
</evidence>
<dbReference type="NCBIfam" id="TIGR01029">
    <property type="entry name" value="rpsG_bact"/>
    <property type="match status" value="1"/>
</dbReference>
<protein>
    <recommendedName>
        <fullName evidence="6">Small ribosomal subunit protein uS7</fullName>
    </recommendedName>
</protein>
<dbReference type="InterPro" id="IPR000235">
    <property type="entry name" value="Ribosomal_uS7"/>
</dbReference>
<name>A0A0G2A6X6_9BACT</name>
<reference evidence="8 9" key="1">
    <citation type="journal article" date="2015" name="Nature">
        <title>rRNA introns, odd ribosomes, and small enigmatic genomes across a large radiation of phyla.</title>
        <authorList>
            <person name="Brown C.T."/>
            <person name="Hug L.A."/>
            <person name="Thomas B.C."/>
            <person name="Sharon I."/>
            <person name="Castelle C.J."/>
            <person name="Singh A."/>
            <person name="Wilkins M.J."/>
            <person name="Williams K.H."/>
            <person name="Banfield J.F."/>
        </authorList>
    </citation>
    <scope>NUCLEOTIDE SEQUENCE [LARGE SCALE GENOMIC DNA]</scope>
</reference>
<dbReference type="Pfam" id="PF00177">
    <property type="entry name" value="Ribosomal_S7"/>
    <property type="match status" value="1"/>
</dbReference>
<dbReference type="EMBL" id="LCRM01000019">
    <property type="protein sequence ID" value="KKW36642.1"/>
    <property type="molecule type" value="Genomic_DNA"/>
</dbReference>
<dbReference type="HAMAP" id="MF_00480_B">
    <property type="entry name" value="Ribosomal_uS7_B"/>
    <property type="match status" value="1"/>
</dbReference>
<comment type="caution">
    <text evidence="8">The sequence shown here is derived from an EMBL/GenBank/DDBJ whole genome shotgun (WGS) entry which is preliminary data.</text>
</comment>
<dbReference type="GO" id="GO:0019843">
    <property type="term" value="F:rRNA binding"/>
    <property type="evidence" value="ECO:0007669"/>
    <property type="project" value="UniProtKB-UniRule"/>
</dbReference>
<dbReference type="InterPro" id="IPR036823">
    <property type="entry name" value="Ribosomal_uS7_dom_sf"/>
</dbReference>
<dbReference type="GO" id="GO:0003735">
    <property type="term" value="F:structural constituent of ribosome"/>
    <property type="evidence" value="ECO:0007669"/>
    <property type="project" value="InterPro"/>
</dbReference>
<dbReference type="SUPFAM" id="SSF47973">
    <property type="entry name" value="Ribosomal protein S7"/>
    <property type="match status" value="1"/>
</dbReference>
<accession>A0A0G2A6X6</accession>
<evidence type="ECO:0000313" key="9">
    <source>
        <dbReference type="Proteomes" id="UP000034290"/>
    </source>
</evidence>
<evidence type="ECO:0000256" key="4">
    <source>
        <dbReference type="ARBA" id="ARBA00022980"/>
    </source>
</evidence>
<dbReference type="GO" id="GO:0015935">
    <property type="term" value="C:small ribosomal subunit"/>
    <property type="evidence" value="ECO:0007669"/>
    <property type="project" value="InterPro"/>
</dbReference>
<dbReference type="InterPro" id="IPR023798">
    <property type="entry name" value="Ribosomal_uS7_dom"/>
</dbReference>
<dbReference type="FunFam" id="1.10.455.10:FF:000001">
    <property type="entry name" value="30S ribosomal protein S7"/>
    <property type="match status" value="1"/>
</dbReference>
<keyword evidence="5 6" id="KW-0687">Ribonucleoprotein</keyword>